<dbReference type="EMBL" id="JAAGNZ010000002">
    <property type="protein sequence ID" value="NEU69039.1"/>
    <property type="molecule type" value="Genomic_DNA"/>
</dbReference>
<comment type="caution">
    <text evidence="3">The sequence shown here is derived from an EMBL/GenBank/DDBJ whole genome shotgun (WGS) entry which is preliminary data.</text>
</comment>
<dbReference type="AlphaFoldDB" id="A0A6M0IL70"/>
<dbReference type="PANTHER" id="PTHR11895:SF73">
    <property type="entry name" value="AMIDASE FAMILY PROTEIN"/>
    <property type="match status" value="1"/>
</dbReference>
<evidence type="ECO:0000259" key="2">
    <source>
        <dbReference type="Pfam" id="PF01425"/>
    </source>
</evidence>
<dbReference type="InterPro" id="IPR000120">
    <property type="entry name" value="Amidase"/>
</dbReference>
<organism evidence="3 4">
    <name type="scientific">Spirosoma agri</name>
    <dbReference type="NCBI Taxonomy" id="1987381"/>
    <lineage>
        <taxon>Bacteria</taxon>
        <taxon>Pseudomonadati</taxon>
        <taxon>Bacteroidota</taxon>
        <taxon>Cytophagia</taxon>
        <taxon>Cytophagales</taxon>
        <taxon>Cytophagaceae</taxon>
        <taxon>Spirosoma</taxon>
    </lineage>
</organism>
<proteinExistence type="predicted"/>
<dbReference type="InterPro" id="IPR036928">
    <property type="entry name" value="AS_sf"/>
</dbReference>
<name>A0A6M0IL70_9BACT</name>
<sequence>MKQLFTLIAACIGSFLLGAFIVADDPKKPVTSEMAEVAARVFGLDFTPAERDSMLDNLNDFRADYDALRKIDLPNDIAPALYFNPLPAGFKMPVGTSSCKPSATQKTTLPANRNDLAFYTVTQLGELIRKRQISSVELTKFFLNRLETYDPKLHCVITLTKDLALQQAERADAELKAGKYRGPLHGIPYGAKDLLAKKGYKTTWGSVPYKDQTLNLDATVIQKLEAAGAVLCAKTTLGELAWGDVWFGAMTRNPWKPETGSSGSSAGTASAVSAGLLPFGIGTETLGSIVSPSTVCGTTGLRPTFGRVSRHGAMALSWSMDKIGPITRSVEDCALVFDAIYGPDGHDPTVMAAPFRYAPLASLKGMRIGYVKKAFESTYPNRANDSLTLQTLRTLGAELVPFDLPASIAPNRISFLLGVEAAAAFDELTRSGNDDLLVRQIKNAWPNEFRSSRFVPAVEYIQANRARTKLINEMAMQFKKAAIDVYISPTNAGGNLTLTNLTGHPCVVLPNGFNRQNTPSSVTFMGQLFEEGKVLAVAKAYQDATSWHKKHPVL</sequence>
<protein>
    <submittedName>
        <fullName evidence="3">Amidase</fullName>
    </submittedName>
</protein>
<accession>A0A6M0IL70</accession>
<evidence type="ECO:0000313" key="3">
    <source>
        <dbReference type="EMBL" id="NEU69039.1"/>
    </source>
</evidence>
<dbReference type="RefSeq" id="WP_164041524.1">
    <property type="nucleotide sequence ID" value="NZ_JAAGNZ010000002.1"/>
</dbReference>
<gene>
    <name evidence="3" type="ORF">GK091_19295</name>
</gene>
<reference evidence="3 4" key="1">
    <citation type="submission" date="2020-02" db="EMBL/GenBank/DDBJ databases">
        <title>Draft genome sequence of two Spirosoma agri KCTC 52727 and Spirosoma terrae KCTC 52035.</title>
        <authorList>
            <person name="Rojas J."/>
            <person name="Ambika Manirajan B."/>
            <person name="Ratering S."/>
            <person name="Suarez C."/>
            <person name="Schnell S."/>
        </authorList>
    </citation>
    <scope>NUCLEOTIDE SEQUENCE [LARGE SCALE GENOMIC DNA]</scope>
    <source>
        <strain evidence="3 4">KCTC 52727</strain>
    </source>
</reference>
<dbReference type="GO" id="GO:0050567">
    <property type="term" value="F:glutaminyl-tRNA synthase (glutamine-hydrolyzing) activity"/>
    <property type="evidence" value="ECO:0007669"/>
    <property type="project" value="TreeGrafter"/>
</dbReference>
<keyword evidence="1" id="KW-0732">Signal</keyword>
<feature type="domain" description="Amidase" evidence="2">
    <location>
        <begin position="137"/>
        <end position="492"/>
    </location>
</feature>
<dbReference type="InterPro" id="IPR023631">
    <property type="entry name" value="Amidase_dom"/>
</dbReference>
<evidence type="ECO:0000313" key="4">
    <source>
        <dbReference type="Proteomes" id="UP000477386"/>
    </source>
</evidence>
<dbReference type="PANTHER" id="PTHR11895">
    <property type="entry name" value="TRANSAMIDASE"/>
    <property type="match status" value="1"/>
</dbReference>
<dbReference type="SUPFAM" id="SSF75304">
    <property type="entry name" value="Amidase signature (AS) enzymes"/>
    <property type="match status" value="1"/>
</dbReference>
<dbReference type="Proteomes" id="UP000477386">
    <property type="component" value="Unassembled WGS sequence"/>
</dbReference>
<feature type="chain" id="PRO_5026780911" evidence="1">
    <location>
        <begin position="24"/>
        <end position="554"/>
    </location>
</feature>
<keyword evidence="4" id="KW-1185">Reference proteome</keyword>
<dbReference type="Pfam" id="PF01425">
    <property type="entry name" value="Amidase"/>
    <property type="match status" value="1"/>
</dbReference>
<dbReference type="Gene3D" id="3.90.1300.10">
    <property type="entry name" value="Amidase signature (AS) domain"/>
    <property type="match status" value="1"/>
</dbReference>
<feature type="signal peptide" evidence="1">
    <location>
        <begin position="1"/>
        <end position="23"/>
    </location>
</feature>
<evidence type="ECO:0000256" key="1">
    <source>
        <dbReference type="SAM" id="SignalP"/>
    </source>
</evidence>